<reference evidence="3" key="1">
    <citation type="submission" date="2011-08" db="EMBL/GenBank/DDBJ databases">
        <authorList>
            <person name="Rombauts S."/>
        </authorList>
    </citation>
    <scope>NUCLEOTIDE SEQUENCE</scope>
    <source>
        <strain evidence="3">London</strain>
    </source>
</reference>
<dbReference type="EMBL" id="CAEY01000065">
    <property type="status" value="NOT_ANNOTATED_CDS"/>
    <property type="molecule type" value="Genomic_DNA"/>
</dbReference>
<keyword evidence="1" id="KW-1133">Transmembrane helix</keyword>
<feature type="transmembrane region" description="Helical" evidence="1">
    <location>
        <begin position="64"/>
        <end position="89"/>
    </location>
</feature>
<keyword evidence="3" id="KW-1185">Reference proteome</keyword>
<name>T1KGG4_TETUR</name>
<dbReference type="EnsemblMetazoa" id="tetur11g00710.1">
    <property type="protein sequence ID" value="tetur11g00710.1"/>
    <property type="gene ID" value="tetur11g00710"/>
</dbReference>
<dbReference type="Proteomes" id="UP000015104">
    <property type="component" value="Unassembled WGS sequence"/>
</dbReference>
<proteinExistence type="predicted"/>
<dbReference type="AlphaFoldDB" id="T1KGG4"/>
<sequence>MAIFTQKCEYNTSKMDPTGHLDFSITFKLCLIVLILPLLVYYTLLLSASMVMGYFVHPIDRDKIICFSLLVCWALSGLSTSLASFILIIKFRKATIIFSLASLAATLLFEYSLTLYEIRQPRAYFFTHIMIILQLGLIIILAAVAHRLRKGARNNLQFNEYDDMKGVYTL</sequence>
<keyword evidence="1" id="KW-0812">Transmembrane</keyword>
<evidence type="ECO:0000256" key="1">
    <source>
        <dbReference type="SAM" id="Phobius"/>
    </source>
</evidence>
<protein>
    <submittedName>
        <fullName evidence="2">Uncharacterized protein</fullName>
    </submittedName>
</protein>
<reference evidence="2" key="2">
    <citation type="submission" date="2015-06" db="UniProtKB">
        <authorList>
            <consortium name="EnsemblMetazoa"/>
        </authorList>
    </citation>
    <scope>IDENTIFICATION</scope>
</reference>
<evidence type="ECO:0000313" key="2">
    <source>
        <dbReference type="EnsemblMetazoa" id="tetur11g00710.1"/>
    </source>
</evidence>
<feature type="transmembrane region" description="Helical" evidence="1">
    <location>
        <begin position="21"/>
        <end position="44"/>
    </location>
</feature>
<keyword evidence="1" id="KW-0472">Membrane</keyword>
<feature type="transmembrane region" description="Helical" evidence="1">
    <location>
        <begin position="125"/>
        <end position="145"/>
    </location>
</feature>
<accession>T1KGG4</accession>
<evidence type="ECO:0000313" key="3">
    <source>
        <dbReference type="Proteomes" id="UP000015104"/>
    </source>
</evidence>
<organism evidence="2 3">
    <name type="scientific">Tetranychus urticae</name>
    <name type="common">Two-spotted spider mite</name>
    <dbReference type="NCBI Taxonomy" id="32264"/>
    <lineage>
        <taxon>Eukaryota</taxon>
        <taxon>Metazoa</taxon>
        <taxon>Ecdysozoa</taxon>
        <taxon>Arthropoda</taxon>
        <taxon>Chelicerata</taxon>
        <taxon>Arachnida</taxon>
        <taxon>Acari</taxon>
        <taxon>Acariformes</taxon>
        <taxon>Trombidiformes</taxon>
        <taxon>Prostigmata</taxon>
        <taxon>Eleutherengona</taxon>
        <taxon>Raphignathae</taxon>
        <taxon>Tetranychoidea</taxon>
        <taxon>Tetranychidae</taxon>
        <taxon>Tetranychus</taxon>
    </lineage>
</organism>
<feature type="transmembrane region" description="Helical" evidence="1">
    <location>
        <begin position="96"/>
        <end position="113"/>
    </location>
</feature>
<dbReference type="HOGENOM" id="CLU_1572664_0_0_1"/>